<dbReference type="PANTHER" id="PTHR45632">
    <property type="entry name" value="LD33804P"/>
    <property type="match status" value="1"/>
</dbReference>
<dbReference type="EMBL" id="CAICTM010001438">
    <property type="protein sequence ID" value="CAB9523638.1"/>
    <property type="molecule type" value="Genomic_DNA"/>
</dbReference>
<evidence type="ECO:0000256" key="4">
    <source>
        <dbReference type="SAM" id="SignalP"/>
    </source>
</evidence>
<sequence length="493" mass="54295">MMIGNLAHRKFFATIVLLAVSSSHAVPDMRFGDANTEIKLPKPLSDVSATVGPDDLIYIAGGCDSPFGNQYDEDRQAFRCESVSDAFYAFDPETKEFEVLPPMPGPRYRHAAVAINNQLWLVGGRDANDQVVGSVVVFDFEDMRWRLFNDLHWTYSVSDVGGFAARGRAYFVGGFSPNYRTVKRVFSIDPVASWDLGELDIIRHPNMNHRRGDLGIIVDEEEKYAYVSGGSSHTNQFCSPLDSAERFDIENDVWEEVAPLQQARTGKSVLEIDHQVVAIGGAQEMGKLCDKTNPDPSQFQTPVYSIEVYDNGRWDVVDRLTEYRFRSTSVVFNETIYSFGGQSVYFSVCMCHPTVDDVVIYELIPQEPTLPDYVVNMDTDYNPRPSTTVESQIDTSYNSVGAGVGGPGSDVIMERGNFNDDPANAEKDNYEETESEFGAKEPETATDSALSGGGFGGYHRESNGVGSASSSAVVQSLESFIAVTMGAIAVLML</sequence>
<reference evidence="5" key="1">
    <citation type="submission" date="2020-06" db="EMBL/GenBank/DDBJ databases">
        <authorList>
            <consortium name="Plant Systems Biology data submission"/>
        </authorList>
    </citation>
    <scope>NUCLEOTIDE SEQUENCE</scope>
    <source>
        <strain evidence="5">D6</strain>
    </source>
</reference>
<dbReference type="Gene3D" id="2.120.10.80">
    <property type="entry name" value="Kelch-type beta propeller"/>
    <property type="match status" value="2"/>
</dbReference>
<feature type="chain" id="PRO_5040212212" evidence="4">
    <location>
        <begin position="26"/>
        <end position="493"/>
    </location>
</feature>
<keyword evidence="6" id="KW-1185">Reference proteome</keyword>
<organism evidence="5 6">
    <name type="scientific">Seminavis robusta</name>
    <dbReference type="NCBI Taxonomy" id="568900"/>
    <lineage>
        <taxon>Eukaryota</taxon>
        <taxon>Sar</taxon>
        <taxon>Stramenopiles</taxon>
        <taxon>Ochrophyta</taxon>
        <taxon>Bacillariophyta</taxon>
        <taxon>Bacillariophyceae</taxon>
        <taxon>Bacillariophycidae</taxon>
        <taxon>Naviculales</taxon>
        <taxon>Naviculaceae</taxon>
        <taxon>Seminavis</taxon>
    </lineage>
</organism>
<dbReference type="InterPro" id="IPR015915">
    <property type="entry name" value="Kelch-typ_b-propeller"/>
</dbReference>
<dbReference type="SUPFAM" id="SSF50965">
    <property type="entry name" value="Galactose oxidase, central domain"/>
    <property type="match status" value="1"/>
</dbReference>
<evidence type="ECO:0000313" key="5">
    <source>
        <dbReference type="EMBL" id="CAB9523638.1"/>
    </source>
</evidence>
<dbReference type="InterPro" id="IPR011043">
    <property type="entry name" value="Gal_Oxase/kelch_b-propeller"/>
</dbReference>
<accession>A0A9N8EMY2</accession>
<dbReference type="InterPro" id="IPR006652">
    <property type="entry name" value="Kelch_1"/>
</dbReference>
<protein>
    <submittedName>
        <fullName evidence="5">Kelch-like</fullName>
    </submittedName>
</protein>
<name>A0A9N8EMY2_9STRA</name>
<evidence type="ECO:0000256" key="2">
    <source>
        <dbReference type="ARBA" id="ARBA00022737"/>
    </source>
</evidence>
<gene>
    <name evidence="5" type="ORF">SEMRO_1440_G272830.1</name>
</gene>
<feature type="signal peptide" evidence="4">
    <location>
        <begin position="1"/>
        <end position="25"/>
    </location>
</feature>
<evidence type="ECO:0000313" key="6">
    <source>
        <dbReference type="Proteomes" id="UP001153069"/>
    </source>
</evidence>
<dbReference type="AlphaFoldDB" id="A0A9N8EMY2"/>
<dbReference type="PANTHER" id="PTHR45632:SF3">
    <property type="entry name" value="KELCH-LIKE PROTEIN 32"/>
    <property type="match status" value="1"/>
</dbReference>
<comment type="caution">
    <text evidence="5">The sequence shown here is derived from an EMBL/GenBank/DDBJ whole genome shotgun (WGS) entry which is preliminary data.</text>
</comment>
<dbReference type="Pfam" id="PF24681">
    <property type="entry name" value="Kelch_KLHDC2_KLHL20_DRC7"/>
    <property type="match status" value="1"/>
</dbReference>
<dbReference type="OrthoDB" id="45365at2759"/>
<keyword evidence="4" id="KW-0732">Signal</keyword>
<evidence type="ECO:0000256" key="3">
    <source>
        <dbReference type="SAM" id="MobiDB-lite"/>
    </source>
</evidence>
<feature type="region of interest" description="Disordered" evidence="3">
    <location>
        <begin position="418"/>
        <end position="449"/>
    </location>
</feature>
<proteinExistence type="predicted"/>
<dbReference type="Proteomes" id="UP001153069">
    <property type="component" value="Unassembled WGS sequence"/>
</dbReference>
<evidence type="ECO:0000256" key="1">
    <source>
        <dbReference type="ARBA" id="ARBA00022441"/>
    </source>
</evidence>
<keyword evidence="1" id="KW-0880">Kelch repeat</keyword>
<dbReference type="SMART" id="SM00612">
    <property type="entry name" value="Kelch"/>
    <property type="match status" value="3"/>
</dbReference>
<keyword evidence="2" id="KW-0677">Repeat</keyword>